<name>A0A0B6YL44_9EUPU</name>
<evidence type="ECO:0000313" key="2">
    <source>
        <dbReference type="EMBL" id="CEK56919.1"/>
    </source>
</evidence>
<sequence>TIIICNNVGHNDAASDTGCSNRTNRYRPKVFWGPEPAYRTQTPRHNDEPITERDIFSRMHH</sequence>
<organism evidence="2">
    <name type="scientific">Arion vulgaris</name>
    <dbReference type="NCBI Taxonomy" id="1028688"/>
    <lineage>
        <taxon>Eukaryota</taxon>
        <taxon>Metazoa</taxon>
        <taxon>Spiralia</taxon>
        <taxon>Lophotrochozoa</taxon>
        <taxon>Mollusca</taxon>
        <taxon>Gastropoda</taxon>
        <taxon>Heterobranchia</taxon>
        <taxon>Euthyneura</taxon>
        <taxon>Panpulmonata</taxon>
        <taxon>Eupulmonata</taxon>
        <taxon>Stylommatophora</taxon>
        <taxon>Helicina</taxon>
        <taxon>Arionoidea</taxon>
        <taxon>Arionidae</taxon>
        <taxon>Arion</taxon>
    </lineage>
</organism>
<feature type="compositionally biased region" description="Basic and acidic residues" evidence="1">
    <location>
        <begin position="44"/>
        <end position="61"/>
    </location>
</feature>
<dbReference type="EMBL" id="HACG01010054">
    <property type="protein sequence ID" value="CEK56919.1"/>
    <property type="molecule type" value="Transcribed_RNA"/>
</dbReference>
<dbReference type="AlphaFoldDB" id="A0A0B6YL44"/>
<reference evidence="2" key="1">
    <citation type="submission" date="2014-12" db="EMBL/GenBank/DDBJ databases">
        <title>Insight into the proteome of Arion vulgaris.</title>
        <authorList>
            <person name="Aradska J."/>
            <person name="Bulat T."/>
            <person name="Smidak R."/>
            <person name="Sarate P."/>
            <person name="Gangsoo J."/>
            <person name="Sialana F."/>
            <person name="Bilban M."/>
            <person name="Lubec G."/>
        </authorList>
    </citation>
    <scope>NUCLEOTIDE SEQUENCE</scope>
    <source>
        <tissue evidence="2">Skin</tissue>
    </source>
</reference>
<protein>
    <submittedName>
        <fullName evidence="2">Uncharacterized protein</fullName>
    </submittedName>
</protein>
<gene>
    <name evidence="2" type="primary">ORF28843</name>
</gene>
<feature type="non-terminal residue" evidence="2">
    <location>
        <position position="1"/>
    </location>
</feature>
<proteinExistence type="predicted"/>
<accession>A0A0B6YL44</accession>
<evidence type="ECO:0000256" key="1">
    <source>
        <dbReference type="SAM" id="MobiDB-lite"/>
    </source>
</evidence>
<feature type="region of interest" description="Disordered" evidence="1">
    <location>
        <begin position="32"/>
        <end position="61"/>
    </location>
</feature>